<proteinExistence type="inferred from homology"/>
<name>A0A2K1J2X4_PHYPA</name>
<reference evidence="6 8" key="2">
    <citation type="journal article" date="2018" name="Plant J.">
        <title>The Physcomitrella patens chromosome-scale assembly reveals moss genome structure and evolution.</title>
        <authorList>
            <person name="Lang D."/>
            <person name="Ullrich K.K."/>
            <person name="Murat F."/>
            <person name="Fuchs J."/>
            <person name="Jenkins J."/>
            <person name="Haas F.B."/>
            <person name="Piednoel M."/>
            <person name="Gundlach H."/>
            <person name="Van Bel M."/>
            <person name="Meyberg R."/>
            <person name="Vives C."/>
            <person name="Morata J."/>
            <person name="Symeonidi A."/>
            <person name="Hiss M."/>
            <person name="Muchero W."/>
            <person name="Kamisugi Y."/>
            <person name="Saleh O."/>
            <person name="Blanc G."/>
            <person name="Decker E.L."/>
            <person name="van Gessel N."/>
            <person name="Grimwood J."/>
            <person name="Hayes R.D."/>
            <person name="Graham S.W."/>
            <person name="Gunter L.E."/>
            <person name="McDaniel S.F."/>
            <person name="Hoernstein S.N.W."/>
            <person name="Larsson A."/>
            <person name="Li F.W."/>
            <person name="Perroud P.F."/>
            <person name="Phillips J."/>
            <person name="Ranjan P."/>
            <person name="Rokshar D.S."/>
            <person name="Rothfels C.J."/>
            <person name="Schneider L."/>
            <person name="Shu S."/>
            <person name="Stevenson D.W."/>
            <person name="Thummler F."/>
            <person name="Tillich M."/>
            <person name="Villarreal Aguilar J.C."/>
            <person name="Widiez T."/>
            <person name="Wong G.K."/>
            <person name="Wymore A."/>
            <person name="Zhang Y."/>
            <person name="Zimmer A.D."/>
            <person name="Quatrano R.S."/>
            <person name="Mayer K.F.X."/>
            <person name="Goodstein D."/>
            <person name="Casacuberta J.M."/>
            <person name="Vandepoele K."/>
            <person name="Reski R."/>
            <person name="Cuming A.C."/>
            <person name="Tuskan G.A."/>
            <person name="Maumus F."/>
            <person name="Salse J."/>
            <person name="Schmutz J."/>
            <person name="Rensing S.A."/>
        </authorList>
    </citation>
    <scope>NUCLEOTIDE SEQUENCE [LARGE SCALE GENOMIC DNA]</scope>
    <source>
        <strain evidence="7 8">cv. Gransden 2004</strain>
    </source>
</reference>
<dbReference type="RefSeq" id="XP_024400019.1">
    <property type="nucleotide sequence ID" value="XM_024544251.2"/>
</dbReference>
<dbReference type="PANTHER" id="PTHR43190">
    <property type="entry name" value="N-ACETYL-D-GLUCOSAMINE KINASE"/>
    <property type="match status" value="1"/>
</dbReference>
<dbReference type="Gene3D" id="3.30.420.40">
    <property type="match status" value="2"/>
</dbReference>
<dbReference type="GeneID" id="112294097"/>
<dbReference type="InterPro" id="IPR002731">
    <property type="entry name" value="ATPase_BadF"/>
</dbReference>
<protein>
    <recommendedName>
        <fullName evidence="3">N-acetyl-D-glucosamine kinase</fullName>
        <ecNumber evidence="2">2.7.1.59</ecNumber>
    </recommendedName>
    <alternativeName>
        <fullName evidence="4">GlcNAc kinase</fullName>
    </alternativeName>
</protein>
<dbReference type="PaxDb" id="3218-PP1S26_48V6.1"/>
<reference evidence="6 8" key="1">
    <citation type="journal article" date="2008" name="Science">
        <title>The Physcomitrella genome reveals evolutionary insights into the conquest of land by plants.</title>
        <authorList>
            <person name="Rensing S."/>
            <person name="Lang D."/>
            <person name="Zimmer A."/>
            <person name="Terry A."/>
            <person name="Salamov A."/>
            <person name="Shapiro H."/>
            <person name="Nishiyama T."/>
            <person name="Perroud P.-F."/>
            <person name="Lindquist E."/>
            <person name="Kamisugi Y."/>
            <person name="Tanahashi T."/>
            <person name="Sakakibara K."/>
            <person name="Fujita T."/>
            <person name="Oishi K."/>
            <person name="Shin-I T."/>
            <person name="Kuroki Y."/>
            <person name="Toyoda A."/>
            <person name="Suzuki Y."/>
            <person name="Hashimoto A."/>
            <person name="Yamaguchi K."/>
            <person name="Sugano A."/>
            <person name="Kohara Y."/>
            <person name="Fujiyama A."/>
            <person name="Anterola A."/>
            <person name="Aoki S."/>
            <person name="Ashton N."/>
            <person name="Barbazuk W.B."/>
            <person name="Barker E."/>
            <person name="Bennetzen J."/>
            <person name="Bezanilla M."/>
            <person name="Blankenship R."/>
            <person name="Cho S.H."/>
            <person name="Dutcher S."/>
            <person name="Estelle M."/>
            <person name="Fawcett J.A."/>
            <person name="Gundlach H."/>
            <person name="Hanada K."/>
            <person name="Heyl A."/>
            <person name="Hicks K.A."/>
            <person name="Hugh J."/>
            <person name="Lohr M."/>
            <person name="Mayer K."/>
            <person name="Melkozernov A."/>
            <person name="Murata T."/>
            <person name="Nelson D."/>
            <person name="Pils B."/>
            <person name="Prigge M."/>
            <person name="Reiss B."/>
            <person name="Renner T."/>
            <person name="Rombauts S."/>
            <person name="Rushton P."/>
            <person name="Sanderfoot A."/>
            <person name="Schween G."/>
            <person name="Shiu S.-H."/>
            <person name="Stueber K."/>
            <person name="Theodoulou F.L."/>
            <person name="Tu H."/>
            <person name="Van de Peer Y."/>
            <person name="Verrier P.J."/>
            <person name="Waters E."/>
            <person name="Wood A."/>
            <person name="Yang L."/>
            <person name="Cove D."/>
            <person name="Cuming A."/>
            <person name="Hasebe M."/>
            <person name="Lucas S."/>
            <person name="Mishler D.B."/>
            <person name="Reski R."/>
            <person name="Grigoriev I."/>
            <person name="Quatrano R.S."/>
            <person name="Boore J.L."/>
        </authorList>
    </citation>
    <scope>NUCLEOTIDE SEQUENCE [LARGE SCALE GENOMIC DNA]</scope>
    <source>
        <strain evidence="7 8">cv. Gransden 2004</strain>
    </source>
</reference>
<dbReference type="Gramene" id="Pp3c17_6390V3.2">
    <property type="protein sequence ID" value="Pp3c17_6390V3.2"/>
    <property type="gene ID" value="Pp3c17_6390"/>
</dbReference>
<dbReference type="AlphaFoldDB" id="A0A2K1J2X4"/>
<sequence>MPSSPVRASLGNERLWAFEEELDERAGQQQQQQKVVLGVDGGGTCTTCVCVAAPPPTNGDNLPYLSRVETGCSNYNSVGVEAARRAIEESMASALKQAQVPRSAVLSVCLAAAGVDRQVDIDAYRAWMSEVFPQDVEIFVQNDSVAALVSGTAGKLYGCVLVSGTGTIAVGFNEAGKFARASGGGPLLGDQGSGYAIASQALTAVMRAEDGRGPPTSLTGAILKRLNLSSAEDLIGWVYEDTSWARVSALVPVVKSCARDGDTVARGLLENSVSELACSVKAVVKALGLDGRDGRNSFPFVMVGGVLENDNGWDLRRPLVNKILGMFPGAQPIISKLEPALGSAMLAWSRYEDRHSKTAQPTTEHGALGIV</sequence>
<dbReference type="SUPFAM" id="SSF53067">
    <property type="entry name" value="Actin-like ATPase domain"/>
    <property type="match status" value="2"/>
</dbReference>
<dbReference type="EnsemblPlants" id="Pp3c17_6390V3.1">
    <property type="protein sequence ID" value="Pp3c17_6390V3.1"/>
    <property type="gene ID" value="Pp3c17_6390"/>
</dbReference>
<dbReference type="EC" id="2.7.1.59" evidence="2"/>
<organism evidence="6">
    <name type="scientific">Physcomitrium patens</name>
    <name type="common">Spreading-leaved earth moss</name>
    <name type="synonym">Physcomitrella patens</name>
    <dbReference type="NCBI Taxonomy" id="3218"/>
    <lineage>
        <taxon>Eukaryota</taxon>
        <taxon>Viridiplantae</taxon>
        <taxon>Streptophyta</taxon>
        <taxon>Embryophyta</taxon>
        <taxon>Bryophyta</taxon>
        <taxon>Bryophytina</taxon>
        <taxon>Bryopsida</taxon>
        <taxon>Funariidae</taxon>
        <taxon>Funariales</taxon>
        <taxon>Funariaceae</taxon>
        <taxon>Physcomitrium</taxon>
    </lineage>
</organism>
<dbReference type="PANTHER" id="PTHR43190:SF3">
    <property type="entry name" value="N-ACETYL-D-GLUCOSAMINE KINASE"/>
    <property type="match status" value="1"/>
</dbReference>
<evidence type="ECO:0000313" key="7">
    <source>
        <dbReference type="EnsemblPlants" id="Pp3c17_6390V3.1"/>
    </source>
</evidence>
<dbReference type="Proteomes" id="UP000006727">
    <property type="component" value="Chromosome 17"/>
</dbReference>
<dbReference type="GO" id="GO:0047931">
    <property type="term" value="F:glucosamine kinase activity"/>
    <property type="evidence" value="ECO:0000318"/>
    <property type="project" value="GO_Central"/>
</dbReference>
<reference evidence="7" key="3">
    <citation type="submission" date="2020-12" db="UniProtKB">
        <authorList>
            <consortium name="EnsemblPlants"/>
        </authorList>
    </citation>
    <scope>IDENTIFICATION</scope>
</reference>
<evidence type="ECO:0000256" key="1">
    <source>
        <dbReference type="ARBA" id="ARBA00006198"/>
    </source>
</evidence>
<dbReference type="EnsemblPlants" id="Pp3c17_6390V3.2">
    <property type="protein sequence ID" value="Pp3c17_6390V3.2"/>
    <property type="gene ID" value="Pp3c17_6390"/>
</dbReference>
<dbReference type="FunCoup" id="A0A2K1J2X4">
    <property type="interactions" value="1960"/>
</dbReference>
<dbReference type="KEGG" id="ppp:112294097"/>
<comment type="similarity">
    <text evidence="1">Belongs to the eukaryotic-type N-acetylglucosamine kinase family.</text>
</comment>
<dbReference type="Gramene" id="Pp3c17_6390V3.1">
    <property type="protein sequence ID" value="Pp3c17_6390V3.1"/>
    <property type="gene ID" value="Pp3c17_6390"/>
</dbReference>
<evidence type="ECO:0000256" key="2">
    <source>
        <dbReference type="ARBA" id="ARBA00012122"/>
    </source>
</evidence>
<evidence type="ECO:0000313" key="6">
    <source>
        <dbReference type="EMBL" id="PNR35873.1"/>
    </source>
</evidence>
<keyword evidence="8" id="KW-1185">Reference proteome</keyword>
<dbReference type="InterPro" id="IPR052519">
    <property type="entry name" value="Euk-type_GlcNAc_Kinase"/>
</dbReference>
<dbReference type="OrthoDB" id="311172at2759"/>
<dbReference type="OMA" id="IETRYDM"/>
<dbReference type="InterPro" id="IPR043129">
    <property type="entry name" value="ATPase_NBD"/>
</dbReference>
<evidence type="ECO:0000256" key="3">
    <source>
        <dbReference type="ARBA" id="ARBA00014974"/>
    </source>
</evidence>
<dbReference type="EMBL" id="ABEU02000017">
    <property type="protein sequence ID" value="PNR35873.1"/>
    <property type="molecule type" value="Genomic_DNA"/>
</dbReference>
<dbReference type="CDD" id="cd24081">
    <property type="entry name" value="ASKHA_NBD_DdNAGK-like"/>
    <property type="match status" value="1"/>
</dbReference>
<accession>A0A2K1J2X4</accession>
<gene>
    <name evidence="7" type="primary">LOC112294097</name>
    <name evidence="6" type="ORF">PHYPA_021723</name>
</gene>
<evidence type="ECO:0000313" key="8">
    <source>
        <dbReference type="Proteomes" id="UP000006727"/>
    </source>
</evidence>
<feature type="domain" description="ATPase BadF/BadG/BcrA/BcrD type" evidence="5">
    <location>
        <begin position="37"/>
        <end position="347"/>
    </location>
</feature>
<dbReference type="STRING" id="3218.A0A2K1J2X4"/>
<evidence type="ECO:0000256" key="4">
    <source>
        <dbReference type="ARBA" id="ARBA00031123"/>
    </source>
</evidence>
<dbReference type="Pfam" id="PF01869">
    <property type="entry name" value="BcrAD_BadFG"/>
    <property type="match status" value="1"/>
</dbReference>
<evidence type="ECO:0000259" key="5">
    <source>
        <dbReference type="Pfam" id="PF01869"/>
    </source>
</evidence>
<dbReference type="GO" id="GO:0045127">
    <property type="term" value="F:N-acetylglucosamine kinase activity"/>
    <property type="evidence" value="ECO:0007669"/>
    <property type="project" value="UniProtKB-EC"/>
</dbReference>